<evidence type="ECO:0000256" key="2">
    <source>
        <dbReference type="SAM" id="Phobius"/>
    </source>
</evidence>
<dbReference type="Proteomes" id="UP001611494">
    <property type="component" value="Unassembled WGS sequence"/>
</dbReference>
<feature type="compositionally biased region" description="Basic and acidic residues" evidence="1">
    <location>
        <begin position="165"/>
        <end position="177"/>
    </location>
</feature>
<feature type="compositionally biased region" description="Low complexity" evidence="1">
    <location>
        <begin position="54"/>
        <end position="78"/>
    </location>
</feature>
<feature type="domain" description="Excalibur calcium-binding" evidence="3">
    <location>
        <begin position="141"/>
        <end position="177"/>
    </location>
</feature>
<feature type="transmembrane region" description="Helical" evidence="2">
    <location>
        <begin position="21"/>
        <end position="42"/>
    </location>
</feature>
<feature type="region of interest" description="Disordered" evidence="1">
    <location>
        <begin position="45"/>
        <end position="78"/>
    </location>
</feature>
<feature type="region of interest" description="Disordered" evidence="1">
    <location>
        <begin position="157"/>
        <end position="177"/>
    </location>
</feature>
<keyword evidence="5" id="KW-1185">Reference proteome</keyword>
<protein>
    <submittedName>
        <fullName evidence="4">Excalibur calcium-binding domain-containing protein</fullName>
    </submittedName>
</protein>
<gene>
    <name evidence="4" type="ORF">ACH49Z_02475</name>
</gene>
<evidence type="ECO:0000313" key="4">
    <source>
        <dbReference type="EMBL" id="MFI2228700.1"/>
    </source>
</evidence>
<dbReference type="SMART" id="SM00894">
    <property type="entry name" value="Excalibur"/>
    <property type="match status" value="1"/>
</dbReference>
<dbReference type="EMBL" id="JBIRYL010000001">
    <property type="protein sequence ID" value="MFI2228700.1"/>
    <property type="molecule type" value="Genomic_DNA"/>
</dbReference>
<evidence type="ECO:0000313" key="5">
    <source>
        <dbReference type="Proteomes" id="UP001611494"/>
    </source>
</evidence>
<proteinExistence type="predicted"/>
<evidence type="ECO:0000256" key="1">
    <source>
        <dbReference type="SAM" id="MobiDB-lite"/>
    </source>
</evidence>
<name>A0ABW7VSJ6_9NOCA</name>
<dbReference type="RefSeq" id="WP_397059060.1">
    <property type="nucleotide sequence ID" value="NZ_JBIRYL010000001.1"/>
</dbReference>
<keyword evidence="2" id="KW-0472">Membrane</keyword>
<comment type="caution">
    <text evidence="4">The sequence shown here is derived from an EMBL/GenBank/DDBJ whole genome shotgun (WGS) entry which is preliminary data.</text>
</comment>
<sequence>MGYHNQQALNVERRKRANRNVLIVVGVLFGSFLLCGAIASMLGDDAEGEDSSPTTTRIATTTPKSAPSTSVIVTPPSSTTVSLAPLLPPLPPATTVATQPPAAVTPIAPEFAPAPPPIAVPESTPEPTTVPAPLPAAPHVSYKDCKAVRAAGAAPIYSGQPGYGRHLDRDGDGVACE</sequence>
<evidence type="ECO:0000259" key="3">
    <source>
        <dbReference type="SMART" id="SM00894"/>
    </source>
</evidence>
<organism evidence="4 5">
    <name type="scientific">Nocardia testacea</name>
    <dbReference type="NCBI Taxonomy" id="248551"/>
    <lineage>
        <taxon>Bacteria</taxon>
        <taxon>Bacillati</taxon>
        <taxon>Actinomycetota</taxon>
        <taxon>Actinomycetes</taxon>
        <taxon>Mycobacteriales</taxon>
        <taxon>Nocardiaceae</taxon>
        <taxon>Nocardia</taxon>
    </lineage>
</organism>
<keyword evidence="2" id="KW-1133">Transmembrane helix</keyword>
<dbReference type="Pfam" id="PF05901">
    <property type="entry name" value="Excalibur"/>
    <property type="match status" value="1"/>
</dbReference>
<keyword evidence="2" id="KW-0812">Transmembrane</keyword>
<accession>A0ABW7VSJ6</accession>
<reference evidence="4 5" key="1">
    <citation type="submission" date="2024-10" db="EMBL/GenBank/DDBJ databases">
        <title>The Natural Products Discovery Center: Release of the First 8490 Sequenced Strains for Exploring Actinobacteria Biosynthetic Diversity.</title>
        <authorList>
            <person name="Kalkreuter E."/>
            <person name="Kautsar S.A."/>
            <person name="Yang D."/>
            <person name="Bader C.D."/>
            <person name="Teijaro C.N."/>
            <person name="Fluegel L."/>
            <person name="Davis C.M."/>
            <person name="Simpson J.R."/>
            <person name="Lauterbach L."/>
            <person name="Steele A.D."/>
            <person name="Gui C."/>
            <person name="Meng S."/>
            <person name="Li G."/>
            <person name="Viehrig K."/>
            <person name="Ye F."/>
            <person name="Su P."/>
            <person name="Kiefer A.F."/>
            <person name="Nichols A."/>
            <person name="Cepeda A.J."/>
            <person name="Yan W."/>
            <person name="Fan B."/>
            <person name="Jiang Y."/>
            <person name="Adhikari A."/>
            <person name="Zheng C.-J."/>
            <person name="Schuster L."/>
            <person name="Cowan T.M."/>
            <person name="Smanski M.J."/>
            <person name="Chevrette M.G."/>
            <person name="De Carvalho L.P.S."/>
            <person name="Shen B."/>
        </authorList>
    </citation>
    <scope>NUCLEOTIDE SEQUENCE [LARGE SCALE GENOMIC DNA]</scope>
    <source>
        <strain evidence="4 5">NPDC019377</strain>
    </source>
</reference>
<dbReference type="InterPro" id="IPR008613">
    <property type="entry name" value="Excalibur_Ca-bd_domain"/>
</dbReference>